<dbReference type="RefSeq" id="WP_102767526.1">
    <property type="nucleotide sequence ID" value="NZ_POSP01000003.1"/>
</dbReference>
<feature type="region of interest" description="Disordered" evidence="1">
    <location>
        <begin position="1"/>
        <end position="20"/>
    </location>
</feature>
<dbReference type="SUPFAM" id="SSF53474">
    <property type="entry name" value="alpha/beta-Hydrolases"/>
    <property type="match status" value="1"/>
</dbReference>
<dbReference type="AlphaFoldDB" id="A0A2N8KVW8"/>
<sequence>MSSAEQPASSPVSDSHHKPPVEHLVVTEHKLVLGKRTLEYTATCGTLLLQEVHSEAEGAQKGQFKGHKTRASVFFIAYTLKREGKKAPSASERPLTFSFNGGPGSSSVWLHLGLLGPQRVPTDEMGQCGAPPYALTDNEFSLLSDSDLVFIDPVGTGHSRVAEGEKLAEYHEYQRDLDAVGEFIRLYLTRNARWASPKYLIGESYGTTRAAGLSRHLQDKHNIHLNGLMLVSMAVDFQTLGFDHGNELPFPLFLPTYAATAWYHKALKPAQLKKPLKQVVSEAEEFANGEYWLALMQGSRLSPERRQKVAETLSTYSGLSVAYLLRCDLRPTEFRFFKELLRERGQTVGRLDSRFLGLDRDDAGEHPEDDAGMNNLVGAYAVGINRVLREQLKYERDEPYLVIAPLWNTWAWKGFEGKYVNVGDSLRRAMHANPDMRIYVASGYYDLATPHAAGDYTLSHLGLHGSLHGKIQVSYFEAGHMMYIHPPSLERMAQELREFVRGGADTGR</sequence>
<dbReference type="GO" id="GO:0004185">
    <property type="term" value="F:serine-type carboxypeptidase activity"/>
    <property type="evidence" value="ECO:0007669"/>
    <property type="project" value="InterPro"/>
</dbReference>
<feature type="compositionally biased region" description="Polar residues" evidence="1">
    <location>
        <begin position="1"/>
        <end position="13"/>
    </location>
</feature>
<name>A0A2N8KVW8_9BURK</name>
<comment type="caution">
    <text evidence="2">The sequence shown here is derived from an EMBL/GenBank/DDBJ whole genome shotgun (WGS) entry which is preliminary data.</text>
</comment>
<accession>A0A2N8KVW8</accession>
<protein>
    <submittedName>
        <fullName evidence="2">Peptidase S10</fullName>
    </submittedName>
</protein>
<dbReference type="OrthoDB" id="9770107at2"/>
<evidence type="ECO:0000256" key="1">
    <source>
        <dbReference type="SAM" id="MobiDB-lite"/>
    </source>
</evidence>
<organism evidence="2 3">
    <name type="scientific">Kinneretia aquatilis</name>
    <dbReference type="NCBI Taxonomy" id="2070761"/>
    <lineage>
        <taxon>Bacteria</taxon>
        <taxon>Pseudomonadati</taxon>
        <taxon>Pseudomonadota</taxon>
        <taxon>Betaproteobacteria</taxon>
        <taxon>Burkholderiales</taxon>
        <taxon>Sphaerotilaceae</taxon>
        <taxon>Roseateles</taxon>
    </lineage>
</organism>
<dbReference type="Proteomes" id="UP000235916">
    <property type="component" value="Unassembled WGS sequence"/>
</dbReference>
<dbReference type="InterPro" id="IPR029058">
    <property type="entry name" value="AB_hydrolase_fold"/>
</dbReference>
<dbReference type="EMBL" id="POSP01000003">
    <property type="protein sequence ID" value="PND37608.1"/>
    <property type="molecule type" value="Genomic_DNA"/>
</dbReference>
<dbReference type="Gene3D" id="3.40.50.1820">
    <property type="entry name" value="alpha/beta hydrolase"/>
    <property type="match status" value="1"/>
</dbReference>
<proteinExistence type="predicted"/>
<reference evidence="2 3" key="1">
    <citation type="submission" date="2018-01" db="EMBL/GenBank/DDBJ databases">
        <title>Draft genome sequence of Paucibacter aquatile CR182 isolated from freshwater of the Nakdong River.</title>
        <authorList>
            <person name="Choi A."/>
            <person name="Chung E.J."/>
        </authorList>
    </citation>
    <scope>NUCLEOTIDE SEQUENCE [LARGE SCALE GENOMIC DNA]</scope>
    <source>
        <strain evidence="2 3">CR182</strain>
    </source>
</reference>
<gene>
    <name evidence="2" type="ORF">C1O66_08775</name>
</gene>
<dbReference type="InterPro" id="IPR001563">
    <property type="entry name" value="Peptidase_S10"/>
</dbReference>
<keyword evidence="3" id="KW-1185">Reference proteome</keyword>
<evidence type="ECO:0000313" key="2">
    <source>
        <dbReference type="EMBL" id="PND37608.1"/>
    </source>
</evidence>
<dbReference type="Pfam" id="PF00450">
    <property type="entry name" value="Peptidase_S10"/>
    <property type="match status" value="1"/>
</dbReference>
<evidence type="ECO:0000313" key="3">
    <source>
        <dbReference type="Proteomes" id="UP000235916"/>
    </source>
</evidence>
<dbReference type="GO" id="GO:0006508">
    <property type="term" value="P:proteolysis"/>
    <property type="evidence" value="ECO:0007669"/>
    <property type="project" value="InterPro"/>
</dbReference>